<dbReference type="Proteomes" id="UP001139450">
    <property type="component" value="Unassembled WGS sequence"/>
</dbReference>
<evidence type="ECO:0000256" key="5">
    <source>
        <dbReference type="ARBA" id="ARBA00023237"/>
    </source>
</evidence>
<sequence>MKKTILTILILAAVVTSCKKELNVENPNSPTVQSASTESGVISLAQGGVYQDGFRELKYGDGVFGLFWSGAMGFHSMMGDEVGAEAANAYINQIGCPDYVILDNGNKVVNPNAPAKQHDFLRAVNLNGNQGQNPTYYEWAYMYNLINACNNILDIANKTTFTGNAGAKKATLQAWAYWWKGFAYAHIGSIYYAGLIVNTPGATNGNYVTKEAIITESNANLDKAATTLSGITDAATYSAVLGKLIPDFCQVGHGGVLSTSQWVKNINTLKARNILVNTPVAKMTTAQWTSILSLTNAGIGQSDLVFTGRSNATSDFLDPTSGTVSAKTTAPSAGANTYKLSERWVQDFKAGDKRLANVALTKTWIGNSDRGNIFNTRYTLVDAGTAANFPSGVIQFSNRNVGGYELFLAGSYEENELMKAEAKLYLGDIPGALTSIDNVRDYEGSGLAHVSGTTNDITVAKEELRRERRIGLAFRGLSFYDARRWGVINDVSAGGGRTNAVVIDNSATLNTKATINYNFLDYWDVPDNELAYNPPASGSAPTKNPN</sequence>
<evidence type="ECO:0000256" key="4">
    <source>
        <dbReference type="ARBA" id="ARBA00023136"/>
    </source>
</evidence>
<keyword evidence="8" id="KW-1185">Reference proteome</keyword>
<keyword evidence="5" id="KW-0998">Cell outer membrane</keyword>
<evidence type="ECO:0000313" key="8">
    <source>
        <dbReference type="Proteomes" id="UP001139450"/>
    </source>
</evidence>
<keyword evidence="4" id="KW-0472">Membrane</keyword>
<dbReference type="SUPFAM" id="SSF48452">
    <property type="entry name" value="TPR-like"/>
    <property type="match status" value="1"/>
</dbReference>
<gene>
    <name evidence="7" type="ORF">MUY27_16190</name>
</gene>
<name>A0A9X2BA09_9SPHI</name>
<dbReference type="InterPro" id="IPR011990">
    <property type="entry name" value="TPR-like_helical_dom_sf"/>
</dbReference>
<comment type="similarity">
    <text evidence="2">Belongs to the SusD family.</text>
</comment>
<dbReference type="PROSITE" id="PS51257">
    <property type="entry name" value="PROKAR_LIPOPROTEIN"/>
    <property type="match status" value="1"/>
</dbReference>
<proteinExistence type="inferred from homology"/>
<dbReference type="Gene3D" id="1.25.40.390">
    <property type="match status" value="2"/>
</dbReference>
<accession>A0A9X2BA09</accession>
<comment type="subcellular location">
    <subcellularLocation>
        <location evidence="1">Cell outer membrane</location>
    </subcellularLocation>
</comment>
<dbReference type="RefSeq" id="WP_245131722.1">
    <property type="nucleotide sequence ID" value="NZ_JALJEJ010000008.1"/>
</dbReference>
<evidence type="ECO:0000256" key="3">
    <source>
        <dbReference type="ARBA" id="ARBA00022729"/>
    </source>
</evidence>
<feature type="domain" description="RagB/SusD" evidence="6">
    <location>
        <begin position="417"/>
        <end position="532"/>
    </location>
</feature>
<protein>
    <submittedName>
        <fullName evidence="7">RagB/SusD family nutrient uptake outer membrane protein</fullName>
    </submittedName>
</protein>
<evidence type="ECO:0000313" key="7">
    <source>
        <dbReference type="EMBL" id="MCJ8211259.1"/>
    </source>
</evidence>
<evidence type="ECO:0000259" key="6">
    <source>
        <dbReference type="Pfam" id="PF07980"/>
    </source>
</evidence>
<evidence type="ECO:0000256" key="1">
    <source>
        <dbReference type="ARBA" id="ARBA00004442"/>
    </source>
</evidence>
<keyword evidence="3" id="KW-0732">Signal</keyword>
<dbReference type="Pfam" id="PF07980">
    <property type="entry name" value="SusD_RagB"/>
    <property type="match status" value="1"/>
</dbReference>
<dbReference type="GO" id="GO:0009279">
    <property type="term" value="C:cell outer membrane"/>
    <property type="evidence" value="ECO:0007669"/>
    <property type="project" value="UniProtKB-SubCell"/>
</dbReference>
<dbReference type="InterPro" id="IPR012944">
    <property type="entry name" value="SusD_RagB_dom"/>
</dbReference>
<reference evidence="7" key="1">
    <citation type="submission" date="2022-04" db="EMBL/GenBank/DDBJ databases">
        <title>Mucilaginibacter sp. RS28 isolated from freshwater.</title>
        <authorList>
            <person name="Ko S.-R."/>
        </authorList>
    </citation>
    <scope>NUCLEOTIDE SEQUENCE</scope>
    <source>
        <strain evidence="7">RS28</strain>
    </source>
</reference>
<dbReference type="EMBL" id="JALJEJ010000008">
    <property type="protein sequence ID" value="MCJ8211259.1"/>
    <property type="molecule type" value="Genomic_DNA"/>
</dbReference>
<dbReference type="AlphaFoldDB" id="A0A9X2BA09"/>
<organism evidence="7 8">
    <name type="scientific">Mucilaginibacter straminoryzae</name>
    <dbReference type="NCBI Taxonomy" id="2932774"/>
    <lineage>
        <taxon>Bacteria</taxon>
        <taxon>Pseudomonadati</taxon>
        <taxon>Bacteroidota</taxon>
        <taxon>Sphingobacteriia</taxon>
        <taxon>Sphingobacteriales</taxon>
        <taxon>Sphingobacteriaceae</taxon>
        <taxon>Mucilaginibacter</taxon>
    </lineage>
</organism>
<comment type="caution">
    <text evidence="7">The sequence shown here is derived from an EMBL/GenBank/DDBJ whole genome shotgun (WGS) entry which is preliminary data.</text>
</comment>
<evidence type="ECO:0000256" key="2">
    <source>
        <dbReference type="ARBA" id="ARBA00006275"/>
    </source>
</evidence>